<dbReference type="PANTHER" id="PTHR43674:SF2">
    <property type="entry name" value="BETA-UREIDOPROPIONASE"/>
    <property type="match status" value="1"/>
</dbReference>
<protein>
    <submittedName>
        <fullName evidence="3">Carbon-nitrogen hydrolase</fullName>
    </submittedName>
</protein>
<dbReference type="Pfam" id="PF00795">
    <property type="entry name" value="CN_hydrolase"/>
    <property type="match status" value="1"/>
</dbReference>
<gene>
    <name evidence="3" type="ORF">MANY_18800</name>
</gene>
<accession>A0A6N4W886</accession>
<evidence type="ECO:0000256" key="1">
    <source>
        <dbReference type="ARBA" id="ARBA00022801"/>
    </source>
</evidence>
<evidence type="ECO:0000259" key="2">
    <source>
        <dbReference type="PROSITE" id="PS50263"/>
    </source>
</evidence>
<name>A0A6N4W886_9MYCO</name>
<reference evidence="3 4" key="1">
    <citation type="journal article" date="2019" name="Emerg. Microbes Infect.">
        <title>Comprehensive subspecies identification of 175 nontuberculous mycobacteria species based on 7547 genomic profiles.</title>
        <authorList>
            <person name="Matsumoto Y."/>
            <person name="Kinjo T."/>
            <person name="Motooka D."/>
            <person name="Nabeya D."/>
            <person name="Jung N."/>
            <person name="Uechi K."/>
            <person name="Horii T."/>
            <person name="Iida T."/>
            <person name="Fujita J."/>
            <person name="Nakamura S."/>
        </authorList>
    </citation>
    <scope>NUCLEOTIDE SEQUENCE [LARGE SCALE GENOMIC DNA]</scope>
    <source>
        <strain evidence="3 4">JCM 30275</strain>
    </source>
</reference>
<evidence type="ECO:0000313" key="4">
    <source>
        <dbReference type="Proteomes" id="UP000467249"/>
    </source>
</evidence>
<dbReference type="KEGG" id="many:MANY_18800"/>
<organism evidence="3 4">
    <name type="scientific">Mycolicibacterium anyangense</name>
    <dbReference type="NCBI Taxonomy" id="1431246"/>
    <lineage>
        <taxon>Bacteria</taxon>
        <taxon>Bacillati</taxon>
        <taxon>Actinomycetota</taxon>
        <taxon>Actinomycetes</taxon>
        <taxon>Mycobacteriales</taxon>
        <taxon>Mycobacteriaceae</taxon>
        <taxon>Mycolicibacterium</taxon>
    </lineage>
</organism>
<keyword evidence="4" id="KW-1185">Reference proteome</keyword>
<dbReference type="GO" id="GO:0016811">
    <property type="term" value="F:hydrolase activity, acting on carbon-nitrogen (but not peptide) bonds, in linear amides"/>
    <property type="evidence" value="ECO:0007669"/>
    <property type="project" value="TreeGrafter"/>
</dbReference>
<dbReference type="PROSITE" id="PS50263">
    <property type="entry name" value="CN_HYDROLASE"/>
    <property type="match status" value="1"/>
</dbReference>
<dbReference type="Gene3D" id="3.60.110.10">
    <property type="entry name" value="Carbon-nitrogen hydrolase"/>
    <property type="match status" value="1"/>
</dbReference>
<dbReference type="EMBL" id="AP022620">
    <property type="protein sequence ID" value="BBZ76543.1"/>
    <property type="molecule type" value="Genomic_DNA"/>
</dbReference>
<sequence length="219" mass="23903">MFPELFLSGYTTVDLNEIAIGRSHPLVHRLGALCREHRTALMLGFVEDDVAGYFNSLLIIDRDGDLAAVYRKTHLFGEEKHAFVAGDEIHTVEVAGVAVGPMICFETEIPEIARTLRRTGAEVLTTVAANMKPYGPDHELAVRARALDNRIPHVYVNRVGHESGFEFAGGSLVASSDGTTQASCGTGENVTEAVVRVGDRVPSVIDYIHHLRPALYGHR</sequence>
<dbReference type="PANTHER" id="PTHR43674">
    <property type="entry name" value="NITRILASE C965.09-RELATED"/>
    <property type="match status" value="1"/>
</dbReference>
<dbReference type="Proteomes" id="UP000467249">
    <property type="component" value="Chromosome"/>
</dbReference>
<dbReference type="SUPFAM" id="SSF56317">
    <property type="entry name" value="Carbon-nitrogen hydrolase"/>
    <property type="match status" value="1"/>
</dbReference>
<dbReference type="InterPro" id="IPR050345">
    <property type="entry name" value="Aliph_Amidase/BUP"/>
</dbReference>
<feature type="domain" description="CN hydrolase" evidence="2">
    <location>
        <begin position="1"/>
        <end position="197"/>
    </location>
</feature>
<proteinExistence type="predicted"/>
<dbReference type="InterPro" id="IPR003010">
    <property type="entry name" value="C-N_Hydrolase"/>
</dbReference>
<evidence type="ECO:0000313" key="3">
    <source>
        <dbReference type="EMBL" id="BBZ76543.1"/>
    </source>
</evidence>
<dbReference type="InterPro" id="IPR036526">
    <property type="entry name" value="C-N_Hydrolase_sf"/>
</dbReference>
<dbReference type="AlphaFoldDB" id="A0A6N4W886"/>
<keyword evidence="1 3" id="KW-0378">Hydrolase</keyword>